<evidence type="ECO:0000256" key="1">
    <source>
        <dbReference type="SAM" id="Coils"/>
    </source>
</evidence>
<organism evidence="3 4">
    <name type="scientific">Cirrhinus molitorella</name>
    <name type="common">mud carp</name>
    <dbReference type="NCBI Taxonomy" id="172907"/>
    <lineage>
        <taxon>Eukaryota</taxon>
        <taxon>Metazoa</taxon>
        <taxon>Chordata</taxon>
        <taxon>Craniata</taxon>
        <taxon>Vertebrata</taxon>
        <taxon>Euteleostomi</taxon>
        <taxon>Actinopterygii</taxon>
        <taxon>Neopterygii</taxon>
        <taxon>Teleostei</taxon>
        <taxon>Ostariophysi</taxon>
        <taxon>Cypriniformes</taxon>
        <taxon>Cyprinidae</taxon>
        <taxon>Labeoninae</taxon>
        <taxon>Labeonini</taxon>
        <taxon>Cirrhinus</taxon>
    </lineage>
</organism>
<dbReference type="Pfam" id="PF06031">
    <property type="entry name" value="SERTA"/>
    <property type="match status" value="1"/>
</dbReference>
<keyword evidence="1" id="KW-0175">Coiled coil</keyword>
<comment type="caution">
    <text evidence="3">The sequence shown here is derived from an EMBL/GenBank/DDBJ whole genome shotgun (WGS) entry which is preliminary data.</text>
</comment>
<dbReference type="PANTHER" id="PTHR47888:SF1">
    <property type="entry name" value="SERTA DOMAIN-CONTAINING PROTEIN"/>
    <property type="match status" value="1"/>
</dbReference>
<protein>
    <recommendedName>
        <fullName evidence="2">SERTA domain-containing protein</fullName>
    </recommendedName>
</protein>
<gene>
    <name evidence="3" type="ORF">QQF64_005405</name>
</gene>
<keyword evidence="4" id="KW-1185">Reference proteome</keyword>
<dbReference type="Proteomes" id="UP001558613">
    <property type="component" value="Unassembled WGS sequence"/>
</dbReference>
<dbReference type="PROSITE" id="PS51053">
    <property type="entry name" value="SERTA"/>
    <property type="match status" value="1"/>
</dbReference>
<dbReference type="PANTHER" id="PTHR47888">
    <property type="entry name" value="UPF0730 PROTEIN ENCODED BY LINC00643-RELATED"/>
    <property type="match status" value="1"/>
</dbReference>
<sequence>MREEWSLMLERHHCLVTLLATGNICFGVDQSGAGAVCYCPLHRKGDILRAESEPNTTGIISKARLRHLGAKRQAHAELKAATFGTSTTSKVAYFKRKYAEEEDVQGSLHGYLQKHLILREERSCILRLSLQKLRFLDDPEAYLRRSVLINNLLRKIHLDEAQRDREKQRDDKEEEEETERRRKRLKVVLQEFQQYKLLPYSSSPASCICGLGSCHTCLLIMELQCYSIIWMIKDKMSSGYMQGIFPTVCD</sequence>
<evidence type="ECO:0000313" key="4">
    <source>
        <dbReference type="Proteomes" id="UP001558613"/>
    </source>
</evidence>
<accession>A0ABR3MEE0</accession>
<name>A0ABR3MEE0_9TELE</name>
<dbReference type="InterPro" id="IPR009263">
    <property type="entry name" value="SERTA_dom"/>
</dbReference>
<dbReference type="EMBL" id="JAYMGO010000013">
    <property type="protein sequence ID" value="KAL1262666.1"/>
    <property type="molecule type" value="Genomic_DNA"/>
</dbReference>
<evidence type="ECO:0000259" key="2">
    <source>
        <dbReference type="PROSITE" id="PS51053"/>
    </source>
</evidence>
<evidence type="ECO:0000313" key="3">
    <source>
        <dbReference type="EMBL" id="KAL1262666.1"/>
    </source>
</evidence>
<feature type="domain" description="SERTA" evidence="2">
    <location>
        <begin position="118"/>
        <end position="164"/>
    </location>
</feature>
<reference evidence="3 4" key="1">
    <citation type="submission" date="2023-09" db="EMBL/GenBank/DDBJ databases">
        <authorList>
            <person name="Wang M."/>
        </authorList>
    </citation>
    <scope>NUCLEOTIDE SEQUENCE [LARGE SCALE GENOMIC DNA]</scope>
    <source>
        <strain evidence="3">GT-2023</strain>
        <tissue evidence="3">Liver</tissue>
    </source>
</reference>
<proteinExistence type="predicted"/>
<feature type="coiled-coil region" evidence="1">
    <location>
        <begin position="149"/>
        <end position="178"/>
    </location>
</feature>